<protein>
    <recommendedName>
        <fullName evidence="8">2-dehydro-3-deoxyphosphogluconate aldolase</fullName>
    </recommendedName>
</protein>
<dbReference type="PANTHER" id="PTHR30246:SF1">
    <property type="entry name" value="2-DEHYDRO-3-DEOXY-6-PHOSPHOGALACTONATE ALDOLASE-RELATED"/>
    <property type="match status" value="1"/>
</dbReference>
<dbReference type="KEGG" id="ehx:EMIHUDRAFT_435466"/>
<accession>A0A0D3JK51</accession>
<evidence type="ECO:0000256" key="3">
    <source>
        <dbReference type="ARBA" id="ARBA00011233"/>
    </source>
</evidence>
<evidence type="ECO:0000256" key="5">
    <source>
        <dbReference type="ARBA" id="ARBA00023277"/>
    </source>
</evidence>
<dbReference type="SUPFAM" id="SSF51569">
    <property type="entry name" value="Aldolase"/>
    <property type="match status" value="1"/>
</dbReference>
<dbReference type="AlphaFoldDB" id="A0A0D3JK51"/>
<dbReference type="GO" id="GO:0016829">
    <property type="term" value="F:lyase activity"/>
    <property type="evidence" value="ECO:0007669"/>
    <property type="project" value="UniProtKB-KW"/>
</dbReference>
<dbReference type="HOGENOM" id="CLU_077795_2_2_1"/>
<dbReference type="EnsemblProtists" id="EOD12089">
    <property type="protein sequence ID" value="EOD12089"/>
    <property type="gene ID" value="EMIHUDRAFT_437418"/>
</dbReference>
<dbReference type="Gene3D" id="3.20.20.70">
    <property type="entry name" value="Aldolase class I"/>
    <property type="match status" value="1"/>
</dbReference>
<dbReference type="CDD" id="cd00452">
    <property type="entry name" value="KDPG_aldolase"/>
    <property type="match status" value="1"/>
</dbReference>
<dbReference type="Proteomes" id="UP000013827">
    <property type="component" value="Unassembled WGS sequence"/>
</dbReference>
<dbReference type="OMA" id="FFPAEYC"/>
<dbReference type="Pfam" id="PF01081">
    <property type="entry name" value="Aldolase"/>
    <property type="match status" value="1"/>
</dbReference>
<name>A0A0D3JK51_EMIH1</name>
<dbReference type="RefSeq" id="XP_005776315.1">
    <property type="nucleotide sequence ID" value="XM_005776258.1"/>
</dbReference>
<dbReference type="InterPro" id="IPR000887">
    <property type="entry name" value="Aldlse_KDPG_KHG"/>
</dbReference>
<dbReference type="eggNOG" id="ENOG502QVAJ">
    <property type="taxonomic scope" value="Eukaryota"/>
</dbReference>
<keyword evidence="5" id="KW-0119">Carbohydrate metabolism</keyword>
<keyword evidence="4" id="KW-0456">Lyase</keyword>
<evidence type="ECO:0008006" key="8">
    <source>
        <dbReference type="Google" id="ProtNLM"/>
    </source>
</evidence>
<comment type="pathway">
    <text evidence="1">Carbohydrate acid metabolism.</text>
</comment>
<reference evidence="7" key="1">
    <citation type="journal article" date="2013" name="Nature">
        <title>Pan genome of the phytoplankton Emiliania underpins its global distribution.</title>
        <authorList>
            <person name="Read B.A."/>
            <person name="Kegel J."/>
            <person name="Klute M.J."/>
            <person name="Kuo A."/>
            <person name="Lefebvre S.C."/>
            <person name="Maumus F."/>
            <person name="Mayer C."/>
            <person name="Miller J."/>
            <person name="Monier A."/>
            <person name="Salamov A."/>
            <person name="Young J."/>
            <person name="Aguilar M."/>
            <person name="Claverie J.M."/>
            <person name="Frickenhaus S."/>
            <person name="Gonzalez K."/>
            <person name="Herman E.K."/>
            <person name="Lin Y.C."/>
            <person name="Napier J."/>
            <person name="Ogata H."/>
            <person name="Sarno A.F."/>
            <person name="Shmutz J."/>
            <person name="Schroeder D."/>
            <person name="de Vargas C."/>
            <person name="Verret F."/>
            <person name="von Dassow P."/>
            <person name="Valentin K."/>
            <person name="Van de Peer Y."/>
            <person name="Wheeler G."/>
            <person name="Dacks J.B."/>
            <person name="Delwiche C.F."/>
            <person name="Dyhrman S.T."/>
            <person name="Glockner G."/>
            <person name="John U."/>
            <person name="Richards T."/>
            <person name="Worden A.Z."/>
            <person name="Zhang X."/>
            <person name="Grigoriev I.V."/>
            <person name="Allen A.E."/>
            <person name="Bidle K."/>
            <person name="Borodovsky M."/>
            <person name="Bowler C."/>
            <person name="Brownlee C."/>
            <person name="Cock J.M."/>
            <person name="Elias M."/>
            <person name="Gladyshev V.N."/>
            <person name="Groth M."/>
            <person name="Guda C."/>
            <person name="Hadaegh A."/>
            <person name="Iglesias-Rodriguez M.D."/>
            <person name="Jenkins J."/>
            <person name="Jones B.M."/>
            <person name="Lawson T."/>
            <person name="Leese F."/>
            <person name="Lindquist E."/>
            <person name="Lobanov A."/>
            <person name="Lomsadze A."/>
            <person name="Malik S.B."/>
            <person name="Marsh M.E."/>
            <person name="Mackinder L."/>
            <person name="Mock T."/>
            <person name="Mueller-Roeber B."/>
            <person name="Pagarete A."/>
            <person name="Parker M."/>
            <person name="Probert I."/>
            <person name="Quesneville H."/>
            <person name="Raines C."/>
            <person name="Rensing S.A."/>
            <person name="Riano-Pachon D.M."/>
            <person name="Richier S."/>
            <person name="Rokitta S."/>
            <person name="Shiraiwa Y."/>
            <person name="Soanes D.M."/>
            <person name="van der Giezen M."/>
            <person name="Wahlund T.M."/>
            <person name="Williams B."/>
            <person name="Wilson W."/>
            <person name="Wolfe G."/>
            <person name="Wurch L.L."/>
        </authorList>
    </citation>
    <scope>NUCLEOTIDE SEQUENCE</scope>
</reference>
<comment type="similarity">
    <text evidence="2">Belongs to the KHG/KDPG aldolase family.</text>
</comment>
<evidence type="ECO:0000256" key="1">
    <source>
        <dbReference type="ARBA" id="ARBA00004761"/>
    </source>
</evidence>
<dbReference type="STRING" id="2903.R1ELP3"/>
<reference evidence="6" key="2">
    <citation type="submission" date="2024-10" db="UniProtKB">
        <authorList>
            <consortium name="EnsemblProtists"/>
        </authorList>
    </citation>
    <scope>IDENTIFICATION</scope>
</reference>
<dbReference type="PANTHER" id="PTHR30246">
    <property type="entry name" value="2-KETO-3-DEOXY-6-PHOSPHOGLUCONATE ALDOLASE"/>
    <property type="match status" value="1"/>
</dbReference>
<proteinExistence type="inferred from homology"/>
<evidence type="ECO:0000256" key="2">
    <source>
        <dbReference type="ARBA" id="ARBA00006906"/>
    </source>
</evidence>
<dbReference type="GeneID" id="17258320"/>
<evidence type="ECO:0000313" key="7">
    <source>
        <dbReference type="Proteomes" id="UP000013827"/>
    </source>
</evidence>
<dbReference type="EnsemblProtists" id="EOD23886">
    <property type="protein sequence ID" value="EOD23886"/>
    <property type="gene ID" value="EMIHUDRAFT_435466"/>
</dbReference>
<dbReference type="KEGG" id="ehx:EMIHUDRAFT_437418"/>
<evidence type="ECO:0000256" key="4">
    <source>
        <dbReference type="ARBA" id="ARBA00023239"/>
    </source>
</evidence>
<comment type="subunit">
    <text evidence="3">Homotrimer.</text>
</comment>
<dbReference type="RefSeq" id="XP_005764518.1">
    <property type="nucleotide sequence ID" value="XM_005764461.1"/>
</dbReference>
<dbReference type="InterPro" id="IPR013785">
    <property type="entry name" value="Aldolase_TIM"/>
</dbReference>
<dbReference type="GeneID" id="17269431"/>
<sequence>MAGDKYMRTPESFQAVLDRFKKDRACAVLRTPTAEKCAPAMDAAIDGGFQIVEFTLTTPGCLDRVAEYRAKYDGLKTGNVMVGCGTIMDIEDCKLALDAGAEFIVAPVLVPEVVTWCRTHNVVIIPGTQTPSEAYAAYKAGAPVQKIFPGVAGGAAWVKAVKGALPMLQLNPTSGVDLDNAGDFVQLGCSIGLVAPLFPPDVIAGNKWDVVHANATKVIGNVKAALA</sequence>
<evidence type="ECO:0000313" key="6">
    <source>
        <dbReference type="EnsemblProtists" id="EOD23886"/>
    </source>
</evidence>
<organism evidence="6 7">
    <name type="scientific">Emiliania huxleyi (strain CCMP1516)</name>
    <dbReference type="NCBI Taxonomy" id="280463"/>
    <lineage>
        <taxon>Eukaryota</taxon>
        <taxon>Haptista</taxon>
        <taxon>Haptophyta</taxon>
        <taxon>Prymnesiophyceae</taxon>
        <taxon>Isochrysidales</taxon>
        <taxon>Noelaerhabdaceae</taxon>
        <taxon>Emiliania</taxon>
    </lineage>
</organism>
<dbReference type="PaxDb" id="2903-EOD12089"/>
<keyword evidence="7" id="KW-1185">Reference proteome</keyword>